<evidence type="ECO:0000313" key="1">
    <source>
        <dbReference type="EMBL" id="AAA17023.1"/>
    </source>
</evidence>
<sequence length="226" mass="24950">MLKSRLLYATLAAVAIVATSETCDRDSSHCTKSIRLIAQYSPWMAVSKLLNNVTMSCLSLDHTVPIRFMLQCRVVRRQSVTIERLTSAVECLLEWLDSDVSCRPKPTLGAAGGYEEGYSGGFARVKLLLPFSGVRYPSAVVREYADGATDLRICHETLGLHATADHVDNYQRDVGVAWVGIGVCEYRGVFLGVLLIARLRSLLCVLNDARGHRYIALKDASKREKG</sequence>
<reference evidence="1" key="1">
    <citation type="journal article" date="1993" name="J. Gen. Microbiol.">
        <title>Cloning, nucleotide sequence and expression in Escherichia coli of a gene (ompM) encoding a 25 kDa major outer-membrane protein (MOMP) of legionella pneumophila.</title>
        <authorList>
            <person name="High A.S."/>
            <person name="Torosian S.D."/>
            <person name="Rodgers F.G."/>
        </authorList>
    </citation>
    <scope>NUCLEOTIDE SEQUENCE</scope>
    <source>
        <strain evidence="1">Nottingham N7</strain>
    </source>
</reference>
<dbReference type="AlphaFoldDB" id="Q48810"/>
<accession>Q48810</accession>
<name>Q48810_LEGPN</name>
<protein>
    <submittedName>
        <fullName evidence="1">25kDa outer membrane protein</fullName>
    </submittedName>
</protein>
<organism evidence="1">
    <name type="scientific">Legionella pneumophila</name>
    <dbReference type="NCBI Taxonomy" id="446"/>
    <lineage>
        <taxon>Bacteria</taxon>
        <taxon>Pseudomonadati</taxon>
        <taxon>Pseudomonadota</taxon>
        <taxon>Gammaproteobacteria</taxon>
        <taxon>Legionellales</taxon>
        <taxon>Legionellaceae</taxon>
        <taxon>Legionella</taxon>
    </lineage>
</organism>
<proteinExistence type="predicted"/>
<dbReference type="EMBL" id="L05595">
    <property type="protein sequence ID" value="AAA17023.1"/>
    <property type="molecule type" value="Unassigned_DNA"/>
</dbReference>